<feature type="transmembrane region" description="Helical" evidence="11">
    <location>
        <begin position="525"/>
        <end position="546"/>
    </location>
</feature>
<sequence>MIILHILKVVRIIIEVLVIFNLMIIVHELGHFLTARWRGLKIEKFGVWFGKPLWKKKVNGVEYSLGSIPFGGFVALPQLASMEGFEGESETPQDQLPPISALDKIIVAFAGPLFSFLLAVTFAIIVWQAGRPLSEAESTTVIGIVGEDMPAQAAGLMVGDKIIAVDGHPVTRFNGMSSDSIQWSIVRSENSTINVVVEREENGKTEKKTIAVTPETAQKAHWWNRSNLRSIGIGPSTSSVVAKVKPDSAGAKAGLQKDDIITAINGQKLYSPDGIYDYIKDHPVGPFHLTVERPEGPADESIAKRPRKSMPLDFDPKGILIVAVEKETPAAAAGLQKDDVVLSADGKEMNSVFEFIDYIGAHADKTVALQVQRDGKAQEIKVTPQVPLGLPDGMKKLGKIGIVPDNTDGVMFDNMGISSLVHPKPLEQVRLSFMAIVNTLDGVISRKSSISVQHMGGPVMMMNAYYHMLSSPEGIRMAIWFSVVLNVNLALLNLLPIPPLDGSHITLAILEAIRRKPMNPRIWEYVQATFTVLIVGFMILILFFDVQDLPFVGGKRPTLHFQKVGEEAK</sequence>
<dbReference type="AlphaFoldDB" id="B4D7P4"/>
<dbReference type="Proteomes" id="UP000005824">
    <property type="component" value="Unassembled WGS sequence"/>
</dbReference>
<comment type="subcellular location">
    <subcellularLocation>
        <location evidence="2">Membrane</location>
        <topology evidence="2">Multi-pass membrane protein</topology>
    </subcellularLocation>
</comment>
<dbReference type="SMART" id="SM00228">
    <property type="entry name" value="PDZ"/>
    <property type="match status" value="3"/>
</dbReference>
<reference evidence="13 14" key="1">
    <citation type="journal article" date="2011" name="J. Bacteriol.">
        <title>Genome sequence of Chthoniobacter flavus Ellin428, an aerobic heterotrophic soil bacterium.</title>
        <authorList>
            <person name="Kant R."/>
            <person name="van Passel M.W."/>
            <person name="Palva A."/>
            <person name="Lucas S."/>
            <person name="Lapidus A."/>
            <person name="Glavina Del Rio T."/>
            <person name="Dalin E."/>
            <person name="Tice H."/>
            <person name="Bruce D."/>
            <person name="Goodwin L."/>
            <person name="Pitluck S."/>
            <person name="Larimer F.W."/>
            <person name="Land M.L."/>
            <person name="Hauser L."/>
            <person name="Sangwan P."/>
            <person name="de Vos W.M."/>
            <person name="Janssen P.H."/>
            <person name="Smidt H."/>
        </authorList>
    </citation>
    <scope>NUCLEOTIDE SEQUENCE [LARGE SCALE GENOMIC DNA]</scope>
    <source>
        <strain evidence="13 14">Ellin428</strain>
    </source>
</reference>
<evidence type="ECO:0000256" key="2">
    <source>
        <dbReference type="ARBA" id="ARBA00004141"/>
    </source>
</evidence>
<evidence type="ECO:0000256" key="4">
    <source>
        <dbReference type="ARBA" id="ARBA00022670"/>
    </source>
</evidence>
<keyword evidence="14" id="KW-1185">Reference proteome</keyword>
<evidence type="ECO:0000256" key="11">
    <source>
        <dbReference type="SAM" id="Phobius"/>
    </source>
</evidence>
<gene>
    <name evidence="13" type="ORF">CfE428DRAFT_4832</name>
</gene>
<dbReference type="CDD" id="cd06163">
    <property type="entry name" value="S2P-M50_PDZ_RseP-like"/>
    <property type="match status" value="1"/>
</dbReference>
<feature type="transmembrane region" description="Helical" evidence="11">
    <location>
        <begin position="105"/>
        <end position="127"/>
    </location>
</feature>
<dbReference type="STRING" id="497964.CfE428DRAFT_4832"/>
<dbReference type="Gene3D" id="2.30.42.10">
    <property type="match status" value="3"/>
</dbReference>
<dbReference type="RefSeq" id="WP_006982153.1">
    <property type="nucleotide sequence ID" value="NZ_ABVL01000018.1"/>
</dbReference>
<dbReference type="GO" id="GO:0006508">
    <property type="term" value="P:proteolysis"/>
    <property type="evidence" value="ECO:0007669"/>
    <property type="project" value="UniProtKB-KW"/>
</dbReference>
<evidence type="ECO:0000256" key="8">
    <source>
        <dbReference type="ARBA" id="ARBA00022989"/>
    </source>
</evidence>
<dbReference type="SUPFAM" id="SSF50156">
    <property type="entry name" value="PDZ domain-like"/>
    <property type="match status" value="3"/>
</dbReference>
<dbReference type="EMBL" id="ABVL01000018">
    <property type="protein sequence ID" value="EDY17534.1"/>
    <property type="molecule type" value="Genomic_DNA"/>
</dbReference>
<evidence type="ECO:0000256" key="9">
    <source>
        <dbReference type="ARBA" id="ARBA00023049"/>
    </source>
</evidence>
<evidence type="ECO:0000256" key="1">
    <source>
        <dbReference type="ARBA" id="ARBA00001947"/>
    </source>
</evidence>
<dbReference type="InterPro" id="IPR004387">
    <property type="entry name" value="Pept_M50_Zn"/>
</dbReference>
<dbReference type="Pfam" id="PF17820">
    <property type="entry name" value="PDZ_6"/>
    <property type="match status" value="2"/>
</dbReference>
<evidence type="ECO:0000313" key="13">
    <source>
        <dbReference type="EMBL" id="EDY17534.1"/>
    </source>
</evidence>
<dbReference type="InterPro" id="IPR008915">
    <property type="entry name" value="Peptidase_M50"/>
</dbReference>
<dbReference type="CDD" id="cd23081">
    <property type="entry name" value="cpPDZ_EcRseP-like"/>
    <property type="match status" value="1"/>
</dbReference>
<accession>B4D7P4</accession>
<evidence type="ECO:0000259" key="12">
    <source>
        <dbReference type="SMART" id="SM00228"/>
    </source>
</evidence>
<feature type="domain" description="PDZ" evidence="12">
    <location>
        <begin position="129"/>
        <end position="201"/>
    </location>
</feature>
<dbReference type="PANTHER" id="PTHR42837:SF2">
    <property type="entry name" value="MEMBRANE METALLOPROTEASE ARASP2, CHLOROPLASTIC-RELATED"/>
    <property type="match status" value="1"/>
</dbReference>
<dbReference type="PANTHER" id="PTHR42837">
    <property type="entry name" value="REGULATOR OF SIGMA-E PROTEASE RSEP"/>
    <property type="match status" value="1"/>
</dbReference>
<feature type="domain" description="PDZ" evidence="12">
    <location>
        <begin position="308"/>
        <end position="375"/>
    </location>
</feature>
<evidence type="ECO:0000313" key="14">
    <source>
        <dbReference type="Proteomes" id="UP000005824"/>
    </source>
</evidence>
<proteinExistence type="inferred from homology"/>
<organism evidence="13 14">
    <name type="scientific">Chthoniobacter flavus Ellin428</name>
    <dbReference type="NCBI Taxonomy" id="497964"/>
    <lineage>
        <taxon>Bacteria</taxon>
        <taxon>Pseudomonadati</taxon>
        <taxon>Verrucomicrobiota</taxon>
        <taxon>Spartobacteria</taxon>
        <taxon>Chthoniobacterales</taxon>
        <taxon>Chthoniobacteraceae</taxon>
        <taxon>Chthoniobacter</taxon>
    </lineage>
</organism>
<feature type="transmembrane region" description="Helical" evidence="11">
    <location>
        <begin position="12"/>
        <end position="33"/>
    </location>
</feature>
<dbReference type="eggNOG" id="COG0750">
    <property type="taxonomic scope" value="Bacteria"/>
</dbReference>
<dbReference type="FunCoup" id="B4D7P4">
    <property type="interactions" value="443"/>
</dbReference>
<keyword evidence="9" id="KW-0482">Metalloprotease</keyword>
<evidence type="ECO:0000256" key="5">
    <source>
        <dbReference type="ARBA" id="ARBA00022692"/>
    </source>
</evidence>
<protein>
    <submittedName>
        <fullName evidence="13">Peptidase M50</fullName>
    </submittedName>
</protein>
<dbReference type="InterPro" id="IPR041489">
    <property type="entry name" value="PDZ_6"/>
</dbReference>
<keyword evidence="8 11" id="KW-1133">Transmembrane helix</keyword>
<dbReference type="InterPro" id="IPR036034">
    <property type="entry name" value="PDZ_sf"/>
</dbReference>
<evidence type="ECO:0000256" key="7">
    <source>
        <dbReference type="ARBA" id="ARBA00022833"/>
    </source>
</evidence>
<dbReference type="GO" id="GO:0004222">
    <property type="term" value="F:metalloendopeptidase activity"/>
    <property type="evidence" value="ECO:0007669"/>
    <property type="project" value="InterPro"/>
</dbReference>
<evidence type="ECO:0000256" key="3">
    <source>
        <dbReference type="ARBA" id="ARBA00007931"/>
    </source>
</evidence>
<name>B4D7P4_9BACT</name>
<dbReference type="GO" id="GO:0016020">
    <property type="term" value="C:membrane"/>
    <property type="evidence" value="ECO:0007669"/>
    <property type="project" value="UniProtKB-SubCell"/>
</dbReference>
<evidence type="ECO:0000256" key="10">
    <source>
        <dbReference type="ARBA" id="ARBA00023136"/>
    </source>
</evidence>
<evidence type="ECO:0000256" key="6">
    <source>
        <dbReference type="ARBA" id="ARBA00022801"/>
    </source>
</evidence>
<keyword evidence="7" id="KW-0862">Zinc</keyword>
<comment type="caution">
    <text evidence="13">The sequence shown here is derived from an EMBL/GenBank/DDBJ whole genome shotgun (WGS) entry which is preliminary data.</text>
</comment>
<dbReference type="Pfam" id="PF02163">
    <property type="entry name" value="Peptidase_M50"/>
    <property type="match status" value="1"/>
</dbReference>
<dbReference type="InParanoid" id="B4D7P4"/>
<comment type="cofactor">
    <cofactor evidence="1">
        <name>Zn(2+)</name>
        <dbReference type="ChEBI" id="CHEBI:29105"/>
    </cofactor>
</comment>
<keyword evidence="10 11" id="KW-0472">Membrane</keyword>
<keyword evidence="5 11" id="KW-0812">Transmembrane</keyword>
<dbReference type="InterPro" id="IPR001478">
    <property type="entry name" value="PDZ"/>
</dbReference>
<keyword evidence="6" id="KW-0378">Hydrolase</keyword>
<comment type="similarity">
    <text evidence="3">Belongs to the peptidase M50B family.</text>
</comment>
<keyword evidence="4" id="KW-0645">Protease</keyword>
<feature type="domain" description="PDZ" evidence="12">
    <location>
        <begin position="229"/>
        <end position="295"/>
    </location>
</feature>